<comment type="caution">
    <text evidence="5">The sequence shown here is derived from an EMBL/GenBank/DDBJ whole genome shotgun (WGS) entry which is preliminary data.</text>
</comment>
<reference evidence="5 6" key="1">
    <citation type="submission" date="2018-10" db="EMBL/GenBank/DDBJ databases">
        <title>Draft genome of Cortibacter populi DSM10536.</title>
        <authorList>
            <person name="Bernier A.-M."/>
            <person name="Bernard K."/>
        </authorList>
    </citation>
    <scope>NUCLEOTIDE SEQUENCE [LARGE SCALE GENOMIC DNA]</scope>
    <source>
        <strain evidence="5 6">DSM 105136</strain>
    </source>
</reference>
<dbReference type="InterPro" id="IPR050679">
    <property type="entry name" value="Bact_HTH_transcr_reg"/>
</dbReference>
<dbReference type="GO" id="GO:0003700">
    <property type="term" value="F:DNA-binding transcription factor activity"/>
    <property type="evidence" value="ECO:0007669"/>
    <property type="project" value="InterPro"/>
</dbReference>
<dbReference type="AlphaFoldDB" id="A0A3M6QMR1"/>
<dbReference type="SUPFAM" id="SSF64288">
    <property type="entry name" value="Chorismate lyase-like"/>
    <property type="match status" value="1"/>
</dbReference>
<dbReference type="InterPro" id="IPR000524">
    <property type="entry name" value="Tscrpt_reg_HTH_GntR"/>
</dbReference>
<dbReference type="RefSeq" id="WP_122231042.1">
    <property type="nucleotide sequence ID" value="NZ_RDQO01000005.1"/>
</dbReference>
<dbReference type="PANTHER" id="PTHR44846:SF1">
    <property type="entry name" value="MANNOSYL-D-GLYCERATE TRANSPORT_METABOLISM SYSTEM REPRESSOR MNGR-RELATED"/>
    <property type="match status" value="1"/>
</dbReference>
<keyword evidence="1" id="KW-0805">Transcription regulation</keyword>
<protein>
    <submittedName>
        <fullName evidence="5">GntR family transcriptional regulator</fullName>
    </submittedName>
</protein>
<dbReference type="OrthoDB" id="5296437at2"/>
<evidence type="ECO:0000313" key="5">
    <source>
        <dbReference type="EMBL" id="RMX04245.1"/>
    </source>
</evidence>
<evidence type="ECO:0000259" key="4">
    <source>
        <dbReference type="PROSITE" id="PS50949"/>
    </source>
</evidence>
<keyword evidence="2" id="KW-0238">DNA-binding</keyword>
<dbReference type="Pfam" id="PF00392">
    <property type="entry name" value="GntR"/>
    <property type="match status" value="1"/>
</dbReference>
<dbReference type="SUPFAM" id="SSF46785">
    <property type="entry name" value="Winged helix' DNA-binding domain"/>
    <property type="match status" value="1"/>
</dbReference>
<dbReference type="GO" id="GO:0045892">
    <property type="term" value="P:negative regulation of DNA-templated transcription"/>
    <property type="evidence" value="ECO:0007669"/>
    <property type="project" value="TreeGrafter"/>
</dbReference>
<feature type="domain" description="HTH gntR-type" evidence="4">
    <location>
        <begin position="37"/>
        <end position="106"/>
    </location>
</feature>
<dbReference type="InterPro" id="IPR036388">
    <property type="entry name" value="WH-like_DNA-bd_sf"/>
</dbReference>
<dbReference type="PANTHER" id="PTHR44846">
    <property type="entry name" value="MANNOSYL-D-GLYCERATE TRANSPORT/METABOLISM SYSTEM REPRESSOR MNGR-RELATED"/>
    <property type="match status" value="1"/>
</dbReference>
<accession>A0A3M6QMR1</accession>
<dbReference type="CDD" id="cd07377">
    <property type="entry name" value="WHTH_GntR"/>
    <property type="match status" value="1"/>
</dbReference>
<sequence length="271" mass="29528">MPILSLTPLAADPGHQDADAVSALLRQRLQLSDATVEPYYRQLQRQIQALIDSGALADGDSLPSERELADILQVSRSTVKRGYDGLRETRALVSTQGRGGTLVRSSAPRISPVMSMLKGFTDEMREMGLEPSTRVLECAVVQERTVASIFGKTSSASFLKLVRLRFGDAVPMSREIAWYDLAAAPALADWDGQGSAYAFLRERCGIGLAWAQQSIEAVLSSAAETQAFGFAQPGPCLLLKRSSHDADGRLIEYVEGTFRGDAYVYRLRLQG</sequence>
<dbReference type="Proteomes" id="UP000278006">
    <property type="component" value="Unassembled WGS sequence"/>
</dbReference>
<dbReference type="PROSITE" id="PS50949">
    <property type="entry name" value="HTH_GNTR"/>
    <property type="match status" value="1"/>
</dbReference>
<dbReference type="Pfam" id="PF07702">
    <property type="entry name" value="UTRA"/>
    <property type="match status" value="1"/>
</dbReference>
<dbReference type="Gene3D" id="3.40.1410.10">
    <property type="entry name" value="Chorismate lyase-like"/>
    <property type="match status" value="1"/>
</dbReference>
<evidence type="ECO:0000256" key="2">
    <source>
        <dbReference type="ARBA" id="ARBA00023125"/>
    </source>
</evidence>
<keyword evidence="3" id="KW-0804">Transcription</keyword>
<proteinExistence type="predicted"/>
<dbReference type="SMART" id="SM00345">
    <property type="entry name" value="HTH_GNTR"/>
    <property type="match status" value="1"/>
</dbReference>
<keyword evidence="6" id="KW-1185">Reference proteome</keyword>
<name>A0A3M6QMR1_9BURK</name>
<dbReference type="EMBL" id="RDQO01000005">
    <property type="protein sequence ID" value="RMX04245.1"/>
    <property type="molecule type" value="Genomic_DNA"/>
</dbReference>
<dbReference type="InterPro" id="IPR028978">
    <property type="entry name" value="Chorismate_lyase_/UTRA_dom_sf"/>
</dbReference>
<evidence type="ECO:0000256" key="3">
    <source>
        <dbReference type="ARBA" id="ARBA00023163"/>
    </source>
</evidence>
<dbReference type="GO" id="GO:0003677">
    <property type="term" value="F:DNA binding"/>
    <property type="evidence" value="ECO:0007669"/>
    <property type="project" value="UniProtKB-KW"/>
</dbReference>
<dbReference type="SMART" id="SM00866">
    <property type="entry name" value="UTRA"/>
    <property type="match status" value="1"/>
</dbReference>
<dbReference type="InterPro" id="IPR011663">
    <property type="entry name" value="UTRA"/>
</dbReference>
<evidence type="ECO:0000256" key="1">
    <source>
        <dbReference type="ARBA" id="ARBA00023015"/>
    </source>
</evidence>
<dbReference type="InterPro" id="IPR036390">
    <property type="entry name" value="WH_DNA-bd_sf"/>
</dbReference>
<dbReference type="Gene3D" id="1.10.10.10">
    <property type="entry name" value="Winged helix-like DNA-binding domain superfamily/Winged helix DNA-binding domain"/>
    <property type="match status" value="1"/>
</dbReference>
<evidence type="ECO:0000313" key="6">
    <source>
        <dbReference type="Proteomes" id="UP000278006"/>
    </source>
</evidence>
<organism evidence="5 6">
    <name type="scientific">Corticibacter populi</name>
    <dbReference type="NCBI Taxonomy" id="1550736"/>
    <lineage>
        <taxon>Bacteria</taxon>
        <taxon>Pseudomonadati</taxon>
        <taxon>Pseudomonadota</taxon>
        <taxon>Betaproteobacteria</taxon>
        <taxon>Burkholderiales</taxon>
        <taxon>Comamonadaceae</taxon>
        <taxon>Corticibacter</taxon>
    </lineage>
</organism>
<gene>
    <name evidence="5" type="ORF">D8I35_15775</name>
</gene>